<keyword evidence="11" id="KW-0539">Nucleus</keyword>
<dbReference type="SUPFAM" id="SSF53098">
    <property type="entry name" value="Ribonuclease H-like"/>
    <property type="match status" value="1"/>
</dbReference>
<keyword evidence="15" id="KW-1185">Reference proteome</keyword>
<evidence type="ECO:0000256" key="8">
    <source>
        <dbReference type="ARBA" id="ARBA00023125"/>
    </source>
</evidence>
<dbReference type="PANTHER" id="PTHR46481:SF10">
    <property type="entry name" value="ZINC FINGER BED DOMAIN-CONTAINING PROTEIN 39"/>
    <property type="match status" value="1"/>
</dbReference>
<keyword evidence="10" id="KW-0804">Transcription</keyword>
<evidence type="ECO:0000259" key="13">
    <source>
        <dbReference type="PROSITE" id="PS51523"/>
    </source>
</evidence>
<dbReference type="Pfam" id="PF04770">
    <property type="entry name" value="ZF-HD_dimer"/>
    <property type="match status" value="1"/>
</dbReference>
<dbReference type="GO" id="GO:0003677">
    <property type="term" value="F:DNA binding"/>
    <property type="evidence" value="ECO:0007669"/>
    <property type="project" value="UniProtKB-KW"/>
</dbReference>
<evidence type="ECO:0000313" key="14">
    <source>
        <dbReference type="EMBL" id="KAJ6814871.1"/>
    </source>
</evidence>
<keyword evidence="8" id="KW-0238">DNA-binding</keyword>
<evidence type="ECO:0000313" key="15">
    <source>
        <dbReference type="Proteomes" id="UP001140949"/>
    </source>
</evidence>
<evidence type="ECO:0000256" key="12">
    <source>
        <dbReference type="SAM" id="MobiDB-lite"/>
    </source>
</evidence>
<comment type="function">
    <text evidence="1">Putative transcription factor.</text>
</comment>
<evidence type="ECO:0000256" key="4">
    <source>
        <dbReference type="ARBA" id="ARBA00022723"/>
    </source>
</evidence>
<dbReference type="InterPro" id="IPR006455">
    <property type="entry name" value="Homeodomain_ZF_HD"/>
</dbReference>
<evidence type="ECO:0000256" key="6">
    <source>
        <dbReference type="ARBA" id="ARBA00022833"/>
    </source>
</evidence>
<feature type="region of interest" description="Disordered" evidence="12">
    <location>
        <begin position="1"/>
        <end position="20"/>
    </location>
</feature>
<evidence type="ECO:0000256" key="7">
    <source>
        <dbReference type="ARBA" id="ARBA00023015"/>
    </source>
</evidence>
<dbReference type="EMBL" id="JANAVB010029617">
    <property type="protein sequence ID" value="KAJ6814871.1"/>
    <property type="molecule type" value="Genomic_DNA"/>
</dbReference>
<dbReference type="Proteomes" id="UP001140949">
    <property type="component" value="Unassembled WGS sequence"/>
</dbReference>
<dbReference type="AlphaFoldDB" id="A0AAX6FFV0"/>
<comment type="subunit">
    <text evidence="3">Homo- and heterodimer with other ZFHD proteins.</text>
</comment>
<dbReference type="PROSITE" id="PS51523">
    <property type="entry name" value="ZF_HD_DIMER"/>
    <property type="match status" value="1"/>
</dbReference>
<evidence type="ECO:0000256" key="9">
    <source>
        <dbReference type="ARBA" id="ARBA00023155"/>
    </source>
</evidence>
<evidence type="ECO:0000256" key="3">
    <source>
        <dbReference type="ARBA" id="ARBA00011416"/>
    </source>
</evidence>
<dbReference type="GO" id="GO:0005634">
    <property type="term" value="C:nucleus"/>
    <property type="evidence" value="ECO:0007669"/>
    <property type="project" value="UniProtKB-SubCell"/>
</dbReference>
<comment type="caution">
    <text evidence="14">The sequence shown here is derived from an EMBL/GenBank/DDBJ whole genome shotgun (WGS) entry which is preliminary data.</text>
</comment>
<organism evidence="14 15">
    <name type="scientific">Iris pallida</name>
    <name type="common">Sweet iris</name>
    <dbReference type="NCBI Taxonomy" id="29817"/>
    <lineage>
        <taxon>Eukaryota</taxon>
        <taxon>Viridiplantae</taxon>
        <taxon>Streptophyta</taxon>
        <taxon>Embryophyta</taxon>
        <taxon>Tracheophyta</taxon>
        <taxon>Spermatophyta</taxon>
        <taxon>Magnoliopsida</taxon>
        <taxon>Liliopsida</taxon>
        <taxon>Asparagales</taxon>
        <taxon>Iridaceae</taxon>
        <taxon>Iridoideae</taxon>
        <taxon>Irideae</taxon>
        <taxon>Iris</taxon>
    </lineage>
</organism>
<dbReference type="GO" id="GO:0008270">
    <property type="term" value="F:zinc ion binding"/>
    <property type="evidence" value="ECO:0007669"/>
    <property type="project" value="UniProtKB-KW"/>
</dbReference>
<dbReference type="PANTHER" id="PTHR46481">
    <property type="entry name" value="ZINC FINGER BED DOMAIN-CONTAINING PROTEIN 4"/>
    <property type="match status" value="1"/>
</dbReference>
<feature type="compositionally biased region" description="Acidic residues" evidence="12">
    <location>
        <begin position="1"/>
        <end position="11"/>
    </location>
</feature>
<dbReference type="NCBIfam" id="TIGR01565">
    <property type="entry name" value="homeo_ZF_HD"/>
    <property type="match status" value="1"/>
</dbReference>
<keyword evidence="4" id="KW-0479">Metal-binding</keyword>
<sequence length="568" mass="63832">MDFDDAEEELDLGSGGRKAAAPPARYRECLKNHAVGIGGHAVDGCGEFMPAGEDGSLDALRCAACGCHRNFHHKELQADGPAAAAAAAYQYHHHHHPGPGQFSPYYRTPAGYLHQHAPAAARAPAAPLALPSTSGEELSDPGSGSGRKRFRTKFSQEQKEKMLAFAERVGWRIQKQDEEAVRSFCEEAMVKRQVLKVWMHNNKHTLDPKGNPIAYAAQCKKCANIYKWKTGGGTGTISRHYETCYGRDTISASQTQINFGGGSTGSNMGTFSYSAARHKTEFTKYLISDELPFTAGESDNLYDYVTSSLNPCFSKVPRGAARKEAIRLFHEKKEALKESFLHVSQIAITSDIWTSKQNYAYICITTHYIDSQWVLQKRIICLKILEFPHTGSIIASAIIEHVREYDIHQKIFSVSFDNASNNTSAISSLQLLFQPILEGRLMHVRCACHIINLVVKECLDYFSSHLDTLRQCLHSLNTSPARQQQFKATCLHFSIRFRRFVKDVPHRWNSTYLMLKSAIPFKDPITYYCNTDLNFEFQVTEDDWEVASSIYDFLETFYNATRTLSGVY</sequence>
<protein>
    <submittedName>
        <fullName evidence="14">Zinc finger BED domain-containing protein RICESLEEPER 2</fullName>
    </submittedName>
</protein>
<evidence type="ECO:0000256" key="2">
    <source>
        <dbReference type="ARBA" id="ARBA00004123"/>
    </source>
</evidence>
<keyword evidence="7" id="KW-0805">Transcription regulation</keyword>
<dbReference type="InterPro" id="IPR006456">
    <property type="entry name" value="ZF_HD_homeobox_Cys/His_dimer"/>
</dbReference>
<proteinExistence type="predicted"/>
<feature type="domain" description="ZF-HD dimerization-type" evidence="13">
    <location>
        <begin position="26"/>
        <end position="75"/>
    </location>
</feature>
<keyword evidence="9" id="KW-0371">Homeobox</keyword>
<dbReference type="InterPro" id="IPR052035">
    <property type="entry name" value="ZnF_BED_domain_contain"/>
</dbReference>
<dbReference type="InterPro" id="IPR012337">
    <property type="entry name" value="RNaseH-like_sf"/>
</dbReference>
<evidence type="ECO:0000256" key="11">
    <source>
        <dbReference type="ARBA" id="ARBA00023242"/>
    </source>
</evidence>
<dbReference type="NCBIfam" id="TIGR01566">
    <property type="entry name" value="ZF_HD_prot_N"/>
    <property type="match status" value="1"/>
</dbReference>
<keyword evidence="5" id="KW-0863">Zinc-finger</keyword>
<gene>
    <name evidence="14" type="ORF">M6B38_138675</name>
</gene>
<dbReference type="SUPFAM" id="SSF46689">
    <property type="entry name" value="Homeodomain-like"/>
    <property type="match status" value="1"/>
</dbReference>
<reference evidence="14" key="2">
    <citation type="submission" date="2023-04" db="EMBL/GenBank/DDBJ databases">
        <authorList>
            <person name="Bruccoleri R.E."/>
            <person name="Oakeley E.J."/>
            <person name="Faust A.-M."/>
            <person name="Dessus-Babus S."/>
            <person name="Altorfer M."/>
            <person name="Burckhardt D."/>
            <person name="Oertli M."/>
            <person name="Naumann U."/>
            <person name="Petersen F."/>
            <person name="Wong J."/>
        </authorList>
    </citation>
    <scope>NUCLEOTIDE SEQUENCE</scope>
    <source>
        <strain evidence="14">GSM-AAB239-AS_SAM_17_03QT</strain>
        <tissue evidence="14">Leaf</tissue>
    </source>
</reference>
<keyword evidence="6" id="KW-0862">Zinc</keyword>
<feature type="region of interest" description="Disordered" evidence="12">
    <location>
        <begin position="123"/>
        <end position="149"/>
    </location>
</feature>
<dbReference type="FunFam" id="1.10.10.60:FF:000257">
    <property type="entry name" value="Zinc-finger homeodomain protein 2"/>
    <property type="match status" value="1"/>
</dbReference>
<comment type="subcellular location">
    <subcellularLocation>
        <location evidence="2">Nucleus</location>
    </subcellularLocation>
</comment>
<evidence type="ECO:0000256" key="10">
    <source>
        <dbReference type="ARBA" id="ARBA00023163"/>
    </source>
</evidence>
<dbReference type="InterPro" id="IPR009057">
    <property type="entry name" value="Homeodomain-like_sf"/>
</dbReference>
<evidence type="ECO:0000256" key="1">
    <source>
        <dbReference type="ARBA" id="ARBA00004049"/>
    </source>
</evidence>
<name>A0AAX6FFV0_IRIPA</name>
<evidence type="ECO:0000256" key="5">
    <source>
        <dbReference type="ARBA" id="ARBA00022771"/>
    </source>
</evidence>
<accession>A0AAX6FFV0</accession>
<dbReference type="Gene3D" id="1.10.10.60">
    <property type="entry name" value="Homeodomain-like"/>
    <property type="match status" value="1"/>
</dbReference>
<reference evidence="14" key="1">
    <citation type="journal article" date="2023" name="GigaByte">
        <title>Genome assembly of the bearded iris, Iris pallida Lam.</title>
        <authorList>
            <person name="Bruccoleri R.E."/>
            <person name="Oakeley E.J."/>
            <person name="Faust A.M.E."/>
            <person name="Altorfer M."/>
            <person name="Dessus-Babus S."/>
            <person name="Burckhardt D."/>
            <person name="Oertli M."/>
            <person name="Naumann U."/>
            <person name="Petersen F."/>
            <person name="Wong J."/>
        </authorList>
    </citation>
    <scope>NUCLEOTIDE SEQUENCE</scope>
    <source>
        <strain evidence="14">GSM-AAB239-AS_SAM_17_03QT</strain>
    </source>
</reference>